<feature type="chain" id="PRO_5042568021" evidence="1">
    <location>
        <begin position="18"/>
        <end position="1306"/>
    </location>
</feature>
<reference evidence="3" key="1">
    <citation type="submission" date="2023-03" db="EMBL/GenBank/DDBJ databases">
        <title>Andean soil-derived lignocellulolytic bacterial consortium as a source of novel taxa and putative plastic-active enzymes.</title>
        <authorList>
            <person name="Diaz-Garcia L."/>
            <person name="Chuvochina M."/>
            <person name="Feuerriegel G."/>
            <person name="Bunk B."/>
            <person name="Sproer C."/>
            <person name="Streit W.R."/>
            <person name="Rodriguez L.M."/>
            <person name="Overmann J."/>
            <person name="Jimenez D.J."/>
        </authorList>
    </citation>
    <scope>NUCLEOTIDE SEQUENCE</scope>
    <source>
        <strain evidence="3">MAG 3858</strain>
    </source>
</reference>
<proteinExistence type="predicted"/>
<dbReference type="SUPFAM" id="SSF49299">
    <property type="entry name" value="PKD domain"/>
    <property type="match status" value="1"/>
</dbReference>
<dbReference type="Proteomes" id="UP001214530">
    <property type="component" value="Chromosome"/>
</dbReference>
<dbReference type="SMART" id="SM00089">
    <property type="entry name" value="PKD"/>
    <property type="match status" value="1"/>
</dbReference>
<dbReference type="CDD" id="cd00146">
    <property type="entry name" value="PKD"/>
    <property type="match status" value="1"/>
</dbReference>
<dbReference type="InterPro" id="IPR000601">
    <property type="entry name" value="PKD_dom"/>
</dbReference>
<protein>
    <submittedName>
        <fullName evidence="3">PKD domain-containing protein</fullName>
    </submittedName>
</protein>
<name>A0AAJ6B8A9_9SPHI</name>
<gene>
    <name evidence="3" type="ORF">P0Y49_19425</name>
</gene>
<dbReference type="Gene3D" id="2.60.40.10">
    <property type="entry name" value="Immunoglobulins"/>
    <property type="match status" value="1"/>
</dbReference>
<accession>A0AAJ6B8A9</accession>
<dbReference type="EMBL" id="CP119313">
    <property type="protein sequence ID" value="WEK18948.1"/>
    <property type="molecule type" value="Genomic_DNA"/>
</dbReference>
<sequence>MVKVYSFFIFLISLVSANRLVAQRNVVQVDQYSGTASVIIPIYSIKNGSISTQINLINRGVGVKVKDVEGTAGIGWQMSGGGVISREIRGLPDDCQKDNANNIRLGWLYNNNGVKIDNFAIANDGNMTTCTDETTDLASLNTNFSDLSDTEPDLFSINAPGLSVSFVFDKNHQIQTIPYQDLKITYSTNIYGEIEGFIVVNDQGVSYQFYNMYASRSTKQTLTTFNSQTVSESNISYFKTQFLQYKFGISSYNNWYLTSMTDANRNEINFSYENGLPRDNVTPIELYIGTSAKSTQYWVKDESFPRLLSNISGGGTGASFTYNNNYYTSQSLLSKIQLSSGANYLLNYSSVMPLTGYYSRFFLRDITTDQCNSPAKYQFSYTGETFYYYYYKTSLGDSSSKNIDYWGHATSYSNQSGTLLPALNINPSNTLLQRYQIVTDNVSRPSYTVNLPGADRRLDPYVVAAGSVSKITYLDNGSTSMIYEPHDYYDPTAGTVVQGGGIRIKQIVDYDGISVARNMVSNYSYSNPATGITSGKPTSLPVYGFTRPYTGTGSNLDLWKSATVRSELDLSPNDHSIVYAHVKEAKNGSGYIAYEYYTPATNYDTSAFPSCVDCTSSDWSPTVTFIARPGCATAGFMTNDKSTYPFAPNTNYDFERGLVKRVKVYNEVGGIVDETEYSYQRIGTPISVTGLRWDENGGFKAYSKYTIYTSTGELTKKVVQKTTDLAPYNQVKQSSSSYFYDSPFHHLFTRKEVTNSDGTIRKAFVKYVKDYNTGTINDAEVNAIHQLQLQNQNIPIEQYTQVQKPNNDLKVISGSLLKFKAFNFGSYSLYMPSQKLGFVSQNGITGFTTSSSSSGIFTYDSNYIPLENYLIYDSNGFLQTKDDHHKQVQTSLSSSVHHLPVANIANAAADEIGYYNPNHLVANSSFNVATGITGPYAGRAGVGSGSSTLDPGISLSKAIKKNKNAKNYIFSIWLDSYGSGTFSITLTGTDNVPHVYPLNFTANNGTWKYYEIKVPVVNLSPTFNIDIRHNTTSGLFITDVLFYPENAEVSTSDYRTATLSKIVQTNTNGISEYYESDNLGRLSLVYDQDKQIKARTSYLYQDTYQTFSDPTFSFSPVNNIIAGTDVRFYNATNYNPCQFTGITFTWDFGDGTVPFVTNSTISQDHRYAVAGTYNVALTASALGQGSKTTKAVVVVLPPPIPEAPQLVIPVNYVNNSSGAITRIELSQNGEVKYTFTGNELLAGDIKVPAESYRVRVFCSGNYGSVKLDDGSLNYCSEYSGFSSYSFFANLVAPKSLTITIDNGNCN</sequence>
<dbReference type="Pfam" id="PF18911">
    <property type="entry name" value="PKD_4"/>
    <property type="match status" value="1"/>
</dbReference>
<evidence type="ECO:0000256" key="1">
    <source>
        <dbReference type="SAM" id="SignalP"/>
    </source>
</evidence>
<dbReference type="InterPro" id="IPR013783">
    <property type="entry name" value="Ig-like_fold"/>
</dbReference>
<evidence type="ECO:0000313" key="4">
    <source>
        <dbReference type="Proteomes" id="UP001214530"/>
    </source>
</evidence>
<feature type="signal peptide" evidence="1">
    <location>
        <begin position="1"/>
        <end position="17"/>
    </location>
</feature>
<dbReference type="InterPro" id="IPR022409">
    <property type="entry name" value="PKD/Chitinase_dom"/>
</dbReference>
<dbReference type="InterPro" id="IPR035986">
    <property type="entry name" value="PKD_dom_sf"/>
</dbReference>
<keyword evidence="1" id="KW-0732">Signal</keyword>
<feature type="domain" description="PKD" evidence="2">
    <location>
        <begin position="1109"/>
        <end position="1180"/>
    </location>
</feature>
<dbReference type="PROSITE" id="PS50093">
    <property type="entry name" value="PKD"/>
    <property type="match status" value="1"/>
</dbReference>
<evidence type="ECO:0000259" key="2">
    <source>
        <dbReference type="PROSITE" id="PS50093"/>
    </source>
</evidence>
<evidence type="ECO:0000313" key="3">
    <source>
        <dbReference type="EMBL" id="WEK18948.1"/>
    </source>
</evidence>
<organism evidence="3 4">
    <name type="scientific">Candidatus Pedobacter colombiensis</name>
    <dbReference type="NCBI Taxonomy" id="3121371"/>
    <lineage>
        <taxon>Bacteria</taxon>
        <taxon>Pseudomonadati</taxon>
        <taxon>Bacteroidota</taxon>
        <taxon>Sphingobacteriia</taxon>
        <taxon>Sphingobacteriales</taxon>
        <taxon>Sphingobacteriaceae</taxon>
        <taxon>Pedobacter</taxon>
    </lineage>
</organism>